<evidence type="ECO:0000313" key="2">
    <source>
        <dbReference type="Proteomes" id="UP000288805"/>
    </source>
</evidence>
<dbReference type="InterPro" id="IPR036691">
    <property type="entry name" value="Endo/exonu/phosph_ase_sf"/>
</dbReference>
<gene>
    <name evidence="1" type="ORF">CK203_061356</name>
</gene>
<accession>A0A438GAS9</accession>
<dbReference type="EMBL" id="QGNW01000502">
    <property type="protein sequence ID" value="RVW69281.1"/>
    <property type="molecule type" value="Genomic_DNA"/>
</dbReference>
<evidence type="ECO:0000313" key="1">
    <source>
        <dbReference type="EMBL" id="RVW69281.1"/>
    </source>
</evidence>
<organism evidence="1 2">
    <name type="scientific">Vitis vinifera</name>
    <name type="common">Grape</name>
    <dbReference type="NCBI Taxonomy" id="29760"/>
    <lineage>
        <taxon>Eukaryota</taxon>
        <taxon>Viridiplantae</taxon>
        <taxon>Streptophyta</taxon>
        <taxon>Embryophyta</taxon>
        <taxon>Tracheophyta</taxon>
        <taxon>Spermatophyta</taxon>
        <taxon>Magnoliopsida</taxon>
        <taxon>eudicotyledons</taxon>
        <taxon>Gunneridae</taxon>
        <taxon>Pentapetalae</taxon>
        <taxon>rosids</taxon>
        <taxon>Vitales</taxon>
        <taxon>Vitaceae</taxon>
        <taxon>Viteae</taxon>
        <taxon>Vitis</taxon>
    </lineage>
</organism>
<proteinExistence type="predicted"/>
<dbReference type="Proteomes" id="UP000288805">
    <property type="component" value="Unassembled WGS sequence"/>
</dbReference>
<comment type="caution">
    <text evidence="1">The sequence shown here is derived from an EMBL/GenBank/DDBJ whole genome shotgun (WGS) entry which is preliminary data.</text>
</comment>
<protein>
    <submittedName>
        <fullName evidence="1">Uncharacterized protein</fullName>
    </submittedName>
</protein>
<name>A0A438GAS9_VITVI</name>
<reference evidence="1 2" key="1">
    <citation type="journal article" date="2018" name="PLoS Genet.">
        <title>Population sequencing reveals clonal diversity and ancestral inbreeding in the grapevine cultivar Chardonnay.</title>
        <authorList>
            <person name="Roach M.J."/>
            <person name="Johnson D.L."/>
            <person name="Bohlmann J."/>
            <person name="van Vuuren H.J."/>
            <person name="Jones S.J."/>
            <person name="Pretorius I.S."/>
            <person name="Schmidt S.A."/>
            <person name="Borneman A.R."/>
        </authorList>
    </citation>
    <scope>NUCLEOTIDE SEQUENCE [LARGE SCALE GENOMIC DNA]</scope>
    <source>
        <strain evidence="2">cv. Chardonnay</strain>
        <tissue evidence="1">Leaf</tissue>
    </source>
</reference>
<sequence>MLEGVVRSLGTRRFLNWGALDASSSAGGILICWDKRTLDMLELEVGHFSISSRLKNVEDGRVWMFTGVYGPFSREEMECLWEELGAIRGIWDDP</sequence>
<dbReference type="SUPFAM" id="SSF56219">
    <property type="entry name" value="DNase I-like"/>
    <property type="match status" value="1"/>
</dbReference>
<dbReference type="AlphaFoldDB" id="A0A438GAS9"/>